<protein>
    <submittedName>
        <fullName evidence="1">Uncharacterized protein</fullName>
    </submittedName>
</protein>
<dbReference type="EMBL" id="JAULSU010000004">
    <property type="protein sequence ID" value="KAK0619425.1"/>
    <property type="molecule type" value="Genomic_DNA"/>
</dbReference>
<reference evidence="1" key="1">
    <citation type="submission" date="2023-06" db="EMBL/GenBank/DDBJ databases">
        <title>Genome-scale phylogeny and comparative genomics of the fungal order Sordariales.</title>
        <authorList>
            <consortium name="Lawrence Berkeley National Laboratory"/>
            <person name="Hensen N."/>
            <person name="Bonometti L."/>
            <person name="Westerberg I."/>
            <person name="Brannstrom I.O."/>
            <person name="Guillou S."/>
            <person name="Cros-Aarteil S."/>
            <person name="Calhoun S."/>
            <person name="Haridas S."/>
            <person name="Kuo A."/>
            <person name="Mondo S."/>
            <person name="Pangilinan J."/>
            <person name="Riley R."/>
            <person name="Labutti K."/>
            <person name="Andreopoulos B."/>
            <person name="Lipzen A."/>
            <person name="Chen C."/>
            <person name="Yanf M."/>
            <person name="Daum C."/>
            <person name="Ng V."/>
            <person name="Clum A."/>
            <person name="Steindorff A."/>
            <person name="Ohm R."/>
            <person name="Martin F."/>
            <person name="Silar P."/>
            <person name="Natvig D."/>
            <person name="Lalanne C."/>
            <person name="Gautier V."/>
            <person name="Ament-Velasquez S.L."/>
            <person name="Kruys A."/>
            <person name="Hutchinson M.I."/>
            <person name="Powell A.J."/>
            <person name="Barry K."/>
            <person name="Miller A.N."/>
            <person name="Grigoriev I.V."/>
            <person name="Debuchy R."/>
            <person name="Gladieux P."/>
            <person name="Thoren M.H."/>
            <person name="Johannesson H."/>
        </authorList>
    </citation>
    <scope>NUCLEOTIDE SEQUENCE</scope>
    <source>
        <strain evidence="1">CBS 606.72</strain>
    </source>
</reference>
<dbReference type="Proteomes" id="UP001175000">
    <property type="component" value="Unassembled WGS sequence"/>
</dbReference>
<gene>
    <name evidence="1" type="ORF">B0T14DRAFT_432394</name>
</gene>
<dbReference type="AlphaFoldDB" id="A0AA39WQC9"/>
<proteinExistence type="predicted"/>
<accession>A0AA39WQC9</accession>
<comment type="caution">
    <text evidence="1">The sequence shown here is derived from an EMBL/GenBank/DDBJ whole genome shotgun (WGS) entry which is preliminary data.</text>
</comment>
<keyword evidence="2" id="KW-1185">Reference proteome</keyword>
<feature type="non-terminal residue" evidence="1">
    <location>
        <position position="1"/>
    </location>
</feature>
<evidence type="ECO:0000313" key="1">
    <source>
        <dbReference type="EMBL" id="KAK0619425.1"/>
    </source>
</evidence>
<organism evidence="1 2">
    <name type="scientific">Immersiella caudata</name>
    <dbReference type="NCBI Taxonomy" id="314043"/>
    <lineage>
        <taxon>Eukaryota</taxon>
        <taxon>Fungi</taxon>
        <taxon>Dikarya</taxon>
        <taxon>Ascomycota</taxon>
        <taxon>Pezizomycotina</taxon>
        <taxon>Sordariomycetes</taxon>
        <taxon>Sordariomycetidae</taxon>
        <taxon>Sordariales</taxon>
        <taxon>Lasiosphaeriaceae</taxon>
        <taxon>Immersiella</taxon>
    </lineage>
</organism>
<name>A0AA39WQC9_9PEZI</name>
<sequence>LFDLSVFSDPERRSLFYNGIIKIRYIVKCVSLIRTYRFILSLRDARNLV</sequence>
<evidence type="ECO:0000313" key="2">
    <source>
        <dbReference type="Proteomes" id="UP001175000"/>
    </source>
</evidence>